<dbReference type="AlphaFoldDB" id="A0A8J3W5M3"/>
<feature type="compositionally biased region" description="Low complexity" evidence="1">
    <location>
        <begin position="110"/>
        <end position="121"/>
    </location>
</feature>
<keyword evidence="4" id="KW-1185">Reference proteome</keyword>
<gene>
    <name evidence="3" type="ORF">Plo01_40580</name>
</gene>
<feature type="compositionally biased region" description="Basic and acidic residues" evidence="1">
    <location>
        <begin position="159"/>
        <end position="171"/>
    </location>
</feature>
<keyword evidence="2" id="KW-1133">Transmembrane helix</keyword>
<accession>A0A8J3W5M3</accession>
<feature type="region of interest" description="Disordered" evidence="1">
    <location>
        <begin position="59"/>
        <end position="196"/>
    </location>
</feature>
<feature type="compositionally biased region" description="Pro residues" evidence="1">
    <location>
        <begin position="1"/>
        <end position="10"/>
    </location>
</feature>
<evidence type="ECO:0000313" key="3">
    <source>
        <dbReference type="EMBL" id="GIH77629.1"/>
    </source>
</evidence>
<protein>
    <submittedName>
        <fullName evidence="3">Uncharacterized protein</fullName>
    </submittedName>
</protein>
<feature type="transmembrane region" description="Helical" evidence="2">
    <location>
        <begin position="35"/>
        <end position="56"/>
    </location>
</feature>
<evidence type="ECO:0000256" key="2">
    <source>
        <dbReference type="SAM" id="Phobius"/>
    </source>
</evidence>
<feature type="compositionally biased region" description="Gly residues" evidence="1">
    <location>
        <begin position="127"/>
        <end position="139"/>
    </location>
</feature>
<feature type="region of interest" description="Disordered" evidence="1">
    <location>
        <begin position="1"/>
        <end position="33"/>
    </location>
</feature>
<evidence type="ECO:0000256" key="1">
    <source>
        <dbReference type="SAM" id="MobiDB-lite"/>
    </source>
</evidence>
<dbReference type="RefSeq" id="WP_203892186.1">
    <property type="nucleotide sequence ID" value="NZ_BOOH01000033.1"/>
</dbReference>
<feature type="compositionally biased region" description="Low complexity" evidence="1">
    <location>
        <begin position="61"/>
        <end position="78"/>
    </location>
</feature>
<dbReference type="Proteomes" id="UP000616724">
    <property type="component" value="Unassembled WGS sequence"/>
</dbReference>
<sequence>MHVPPPPGHPEQPGEREILTGPAGGPGSRRKGGPAIAVVSVVAAALVGGGAVFAVMKGMDGDAAPAPQPPSSGQEAAPQNPATAEGESGEPEGKPSDPANVSVDADRSGDSGTADRSGGSDAADRSGGSGDGDTSGSGTGTSDRKGSGSGSDSTTPDTGKNDSGKGGEKQDLPAAPDCCLPADGPAGFVAPQGPTG</sequence>
<organism evidence="3 4">
    <name type="scientific">Planobispora longispora</name>
    <dbReference type="NCBI Taxonomy" id="28887"/>
    <lineage>
        <taxon>Bacteria</taxon>
        <taxon>Bacillati</taxon>
        <taxon>Actinomycetota</taxon>
        <taxon>Actinomycetes</taxon>
        <taxon>Streptosporangiales</taxon>
        <taxon>Streptosporangiaceae</taxon>
        <taxon>Planobispora</taxon>
    </lineage>
</organism>
<evidence type="ECO:0000313" key="4">
    <source>
        <dbReference type="Proteomes" id="UP000616724"/>
    </source>
</evidence>
<name>A0A8J3W5M3_9ACTN</name>
<keyword evidence="2" id="KW-0812">Transmembrane</keyword>
<dbReference type="EMBL" id="BOOH01000033">
    <property type="protein sequence ID" value="GIH77629.1"/>
    <property type="molecule type" value="Genomic_DNA"/>
</dbReference>
<comment type="caution">
    <text evidence="3">The sequence shown here is derived from an EMBL/GenBank/DDBJ whole genome shotgun (WGS) entry which is preliminary data.</text>
</comment>
<proteinExistence type="predicted"/>
<keyword evidence="2" id="KW-0472">Membrane</keyword>
<reference evidence="3 4" key="1">
    <citation type="submission" date="2021-01" db="EMBL/GenBank/DDBJ databases">
        <title>Whole genome shotgun sequence of Planobispora longispora NBRC 13918.</title>
        <authorList>
            <person name="Komaki H."/>
            <person name="Tamura T."/>
        </authorList>
    </citation>
    <scope>NUCLEOTIDE SEQUENCE [LARGE SCALE GENOMIC DNA]</scope>
    <source>
        <strain evidence="3 4">NBRC 13918</strain>
    </source>
</reference>